<evidence type="ECO:0000256" key="1">
    <source>
        <dbReference type="SAM" id="Phobius"/>
    </source>
</evidence>
<comment type="caution">
    <text evidence="2">The sequence shown here is derived from an EMBL/GenBank/DDBJ whole genome shotgun (WGS) entry which is preliminary data.</text>
</comment>
<feature type="transmembrane region" description="Helical" evidence="1">
    <location>
        <begin position="45"/>
        <end position="65"/>
    </location>
</feature>
<feature type="transmembrane region" description="Helical" evidence="1">
    <location>
        <begin position="20"/>
        <end position="39"/>
    </location>
</feature>
<accession>A0A0F9IJ55</accession>
<proteinExistence type="predicted"/>
<gene>
    <name evidence="2" type="ORF">LCGC14_1870670</name>
</gene>
<protein>
    <submittedName>
        <fullName evidence="2">Uncharacterized protein</fullName>
    </submittedName>
</protein>
<dbReference type="AlphaFoldDB" id="A0A0F9IJ55"/>
<name>A0A0F9IJ55_9ZZZZ</name>
<keyword evidence="1" id="KW-1133">Transmembrane helix</keyword>
<keyword evidence="1" id="KW-0812">Transmembrane</keyword>
<reference evidence="2" key="1">
    <citation type="journal article" date="2015" name="Nature">
        <title>Complex archaea that bridge the gap between prokaryotes and eukaryotes.</title>
        <authorList>
            <person name="Spang A."/>
            <person name="Saw J.H."/>
            <person name="Jorgensen S.L."/>
            <person name="Zaremba-Niedzwiedzka K."/>
            <person name="Martijn J."/>
            <person name="Lind A.E."/>
            <person name="van Eijk R."/>
            <person name="Schleper C."/>
            <person name="Guy L."/>
            <person name="Ettema T.J."/>
        </authorList>
    </citation>
    <scope>NUCLEOTIDE SEQUENCE</scope>
</reference>
<dbReference type="EMBL" id="LAZR01019085">
    <property type="protein sequence ID" value="KKL93840.1"/>
    <property type="molecule type" value="Genomic_DNA"/>
</dbReference>
<evidence type="ECO:0000313" key="2">
    <source>
        <dbReference type="EMBL" id="KKL93840.1"/>
    </source>
</evidence>
<sequence>MLEKFKNSVESLERRYATSFQKFGFGINQLLFVGAIVYLPSLPELAFRIALMTGVLGIIGFVTWVHRRYLPFAELYLGSKPEGFIAKSLPSALSWVIAVTSAVAATLLATYLQGLLPISP</sequence>
<keyword evidence="1" id="KW-0472">Membrane</keyword>
<organism evidence="2">
    <name type="scientific">marine sediment metagenome</name>
    <dbReference type="NCBI Taxonomy" id="412755"/>
    <lineage>
        <taxon>unclassified sequences</taxon>
        <taxon>metagenomes</taxon>
        <taxon>ecological metagenomes</taxon>
    </lineage>
</organism>
<feature type="transmembrane region" description="Helical" evidence="1">
    <location>
        <begin position="92"/>
        <end position="112"/>
    </location>
</feature>